<keyword evidence="4" id="KW-1185">Reference proteome</keyword>
<evidence type="ECO:0000313" key="3">
    <source>
        <dbReference type="EMBL" id="KAA8539516.1"/>
    </source>
</evidence>
<dbReference type="NCBIfam" id="TIGR01571">
    <property type="entry name" value="A_thal_Cys_rich"/>
    <property type="match status" value="1"/>
</dbReference>
<dbReference type="OrthoDB" id="6407410at2759"/>
<dbReference type="EMBL" id="CM018037">
    <property type="protein sequence ID" value="KAA8539516.1"/>
    <property type="molecule type" value="Genomic_DNA"/>
</dbReference>
<protein>
    <submittedName>
        <fullName evidence="3">Uncharacterized protein</fullName>
    </submittedName>
</protein>
<dbReference type="GO" id="GO:0009975">
    <property type="term" value="F:cyclase activity"/>
    <property type="evidence" value="ECO:0007669"/>
    <property type="project" value="TreeGrafter"/>
</dbReference>
<dbReference type="Pfam" id="PF11204">
    <property type="entry name" value="DUF2985"/>
    <property type="match status" value="1"/>
</dbReference>
<dbReference type="InterPro" id="IPR006461">
    <property type="entry name" value="PLAC_motif_containing"/>
</dbReference>
<evidence type="ECO:0000313" key="4">
    <source>
        <dbReference type="Proteomes" id="UP000325577"/>
    </source>
</evidence>
<feature type="region of interest" description="Disordered" evidence="1">
    <location>
        <begin position="1"/>
        <end position="24"/>
    </location>
</feature>
<feature type="transmembrane region" description="Helical" evidence="2">
    <location>
        <begin position="128"/>
        <end position="154"/>
    </location>
</feature>
<sequence>MTSTHNGENSGAIEESNGSNRVKGHIPLHISTSQRGLINDENPQDRFHDNLSALPKRTRFFKFGSLASPSAKFHRIAEERDVFSRTVPSSTSHALRERFNRVFSRKIDWVSLSKICKEWIRDPMNMALLFWIVCVAVSGAILFLVMTGMLNAALPKKSQRDAWFEVLEYVSLLRLLHLQLPGVYTIISPLGKEYDSELDEEAQVQITAAESSRPSQLRSKSLQKRYSFASRDDGTIVESRPKWSGGVLDIWDDISLAYLSLFCSFCVFGWNMERLGFGNMKCGLGIYIMLWKINFAENKGMNVASFQFHLCPVKMENSNLDQAQVLPLEKSPSPSQIVKVNSPSPSEVSKGYFSPDRQLPSVEEEPRTRGLSLIAATLCKNDANGYVCLKFTPPNILLNQIAIPGRPGGGGENCYSNLGPSGQKATGGN</sequence>
<dbReference type="Proteomes" id="UP000325577">
    <property type="component" value="Linkage Group LG14"/>
</dbReference>
<evidence type="ECO:0000256" key="1">
    <source>
        <dbReference type="SAM" id="MobiDB-lite"/>
    </source>
</evidence>
<proteinExistence type="predicted"/>
<gene>
    <name evidence="3" type="ORF">F0562_026208</name>
</gene>
<keyword evidence="2" id="KW-0472">Membrane</keyword>
<dbReference type="GO" id="GO:0051762">
    <property type="term" value="P:sesquiterpene biosynthetic process"/>
    <property type="evidence" value="ECO:0007669"/>
    <property type="project" value="TreeGrafter"/>
</dbReference>
<keyword evidence="2" id="KW-0812">Transmembrane</keyword>
<dbReference type="AlphaFoldDB" id="A0A5J5BAU8"/>
<keyword evidence="2" id="KW-1133">Transmembrane helix</keyword>
<name>A0A5J5BAU8_9ASTE</name>
<organism evidence="3 4">
    <name type="scientific">Nyssa sinensis</name>
    <dbReference type="NCBI Taxonomy" id="561372"/>
    <lineage>
        <taxon>Eukaryota</taxon>
        <taxon>Viridiplantae</taxon>
        <taxon>Streptophyta</taxon>
        <taxon>Embryophyta</taxon>
        <taxon>Tracheophyta</taxon>
        <taxon>Spermatophyta</taxon>
        <taxon>Magnoliopsida</taxon>
        <taxon>eudicotyledons</taxon>
        <taxon>Gunneridae</taxon>
        <taxon>Pentapetalae</taxon>
        <taxon>asterids</taxon>
        <taxon>Cornales</taxon>
        <taxon>Nyssaceae</taxon>
        <taxon>Nyssa</taxon>
    </lineage>
</organism>
<accession>A0A5J5BAU8</accession>
<reference evidence="3 4" key="1">
    <citation type="submission" date="2019-09" db="EMBL/GenBank/DDBJ databases">
        <title>A chromosome-level genome assembly of the Chinese tupelo Nyssa sinensis.</title>
        <authorList>
            <person name="Yang X."/>
            <person name="Kang M."/>
            <person name="Yang Y."/>
            <person name="Xiong H."/>
            <person name="Wang M."/>
            <person name="Zhang Z."/>
            <person name="Wang Z."/>
            <person name="Wu H."/>
            <person name="Ma T."/>
            <person name="Liu J."/>
            <person name="Xi Z."/>
        </authorList>
    </citation>
    <scope>NUCLEOTIDE SEQUENCE [LARGE SCALE GENOMIC DNA]</scope>
    <source>
        <strain evidence="3">J267</strain>
        <tissue evidence="3">Leaf</tissue>
    </source>
</reference>
<evidence type="ECO:0000256" key="2">
    <source>
        <dbReference type="SAM" id="Phobius"/>
    </source>
</evidence>
<feature type="region of interest" description="Disordered" evidence="1">
    <location>
        <begin position="331"/>
        <end position="366"/>
    </location>
</feature>
<dbReference type="PANTHER" id="PTHR31045">
    <property type="entry name" value="PLAC8 FAMILY PROTEIN-RELATED"/>
    <property type="match status" value="1"/>
</dbReference>
<dbReference type="PANTHER" id="PTHR31045:SF30">
    <property type="entry name" value="PLAC8 FAMILY PROTEIN"/>
    <property type="match status" value="1"/>
</dbReference>
<feature type="compositionally biased region" description="Polar residues" evidence="1">
    <location>
        <begin position="332"/>
        <end position="347"/>
    </location>
</feature>
<dbReference type="InterPro" id="IPR021369">
    <property type="entry name" value="DUF2985"/>
</dbReference>